<name>I0GS21_SELRL</name>
<dbReference type="Proteomes" id="UP000007887">
    <property type="component" value="Chromosome"/>
</dbReference>
<proteinExistence type="predicted"/>
<dbReference type="KEGG" id="sri:SELR_18500"/>
<dbReference type="AlphaFoldDB" id="I0GS21"/>
<evidence type="ECO:0000313" key="1">
    <source>
        <dbReference type="EMBL" id="BAL83558.1"/>
    </source>
</evidence>
<organism evidence="1 2">
    <name type="scientific">Selenomonas ruminantium subsp. lactilytica (strain NBRC 103574 / TAM6421)</name>
    <dbReference type="NCBI Taxonomy" id="927704"/>
    <lineage>
        <taxon>Bacteria</taxon>
        <taxon>Bacillati</taxon>
        <taxon>Bacillota</taxon>
        <taxon>Negativicutes</taxon>
        <taxon>Selenomonadales</taxon>
        <taxon>Selenomonadaceae</taxon>
        <taxon>Selenomonas</taxon>
    </lineage>
</organism>
<sequence length="37" mass="4175">MSSLKNKVVESVDDEQSLRGIGRYGFAPRDKPIKSCY</sequence>
<gene>
    <name evidence="1" type="ordered locus">SELR_18500</name>
</gene>
<reference evidence="1 2" key="1">
    <citation type="submission" date="2011-10" db="EMBL/GenBank/DDBJ databases">
        <title>Whole genome sequence of Selenomonas ruminantium subsp. lactilytica TAM6421.</title>
        <authorList>
            <person name="Oguchi A."/>
            <person name="Ankai A."/>
            <person name="Kaneko J."/>
            <person name="Yamada-Narita S."/>
            <person name="Fukui S."/>
            <person name="Takahashi M."/>
            <person name="Onodera T."/>
            <person name="Kojima S."/>
            <person name="Fushimi T."/>
            <person name="Abe N."/>
            <person name="Kamio Y."/>
            <person name="Yamazaki S."/>
            <person name="Fujita N."/>
        </authorList>
    </citation>
    <scope>NUCLEOTIDE SEQUENCE [LARGE SCALE GENOMIC DNA]</scope>
    <source>
        <strain evidence="2">NBRC 103574 / TAM6421</strain>
    </source>
</reference>
<accession>I0GS21</accession>
<protein>
    <submittedName>
        <fullName evidence="1">Uncharacterized protein</fullName>
    </submittedName>
</protein>
<dbReference type="EMBL" id="AP012292">
    <property type="protein sequence ID" value="BAL83558.1"/>
    <property type="molecule type" value="Genomic_DNA"/>
</dbReference>
<evidence type="ECO:0000313" key="2">
    <source>
        <dbReference type="Proteomes" id="UP000007887"/>
    </source>
</evidence>
<dbReference type="HOGENOM" id="CLU_3348528_0_0_9"/>